<accession>A0ABY9IY39</accession>
<keyword evidence="3" id="KW-1185">Reference proteome</keyword>
<evidence type="ECO:0000313" key="2">
    <source>
        <dbReference type="EMBL" id="WLQ60410.1"/>
    </source>
</evidence>
<evidence type="ECO:0000313" key="3">
    <source>
        <dbReference type="Proteomes" id="UP001235744"/>
    </source>
</evidence>
<gene>
    <name evidence="2" type="ORF">P8A19_35525</name>
</gene>
<evidence type="ECO:0000256" key="1">
    <source>
        <dbReference type="SAM" id="MobiDB-lite"/>
    </source>
</evidence>
<dbReference type="RefSeq" id="WP_306069307.1">
    <property type="nucleotide sequence ID" value="NZ_CP120988.1"/>
</dbReference>
<sequence>MSVKPSNLPRLRRQTLQHLRDPESALRSGAGKSNSAGLSALATAVEAADLYWASQDMAALAMHSGGQLAAARWATADRPAPCGLLFWQDGIGHIDAQGVQVPVEACAWGPFEGGMLLWLLMSRARLSVEVGRIGRYQLVEEQIPPLIPVCGAVLPVTDEPVSFAELGQELPQPIVAALAAAWLVMQQPLLIDRTRERADKPTARAYARDGLPTPDVTVVDLRRQYTPQNQDPDADGTGRHYRHRWVVSGHWRNQAHGPGQSLRRQTWVPAHMKGPDGAPLLSTEKVNVWRR</sequence>
<protein>
    <submittedName>
        <fullName evidence="2">Uncharacterized protein</fullName>
    </submittedName>
</protein>
<reference evidence="2 3" key="1">
    <citation type="submission" date="2023-03" db="EMBL/GenBank/DDBJ databases">
        <title>Isolation and description of six Streptomyces strains from soil environments, able to metabolize different microbial glucans.</title>
        <authorList>
            <person name="Widen T."/>
            <person name="Larsbrink J."/>
        </authorList>
    </citation>
    <scope>NUCLEOTIDE SEQUENCE [LARGE SCALE GENOMIC DNA]</scope>
    <source>
        <strain evidence="2 3">Alt2</strain>
    </source>
</reference>
<dbReference type="Proteomes" id="UP001235744">
    <property type="component" value="Chromosome"/>
</dbReference>
<name>A0ABY9IY39_9ACTN</name>
<feature type="region of interest" description="Disordered" evidence="1">
    <location>
        <begin position="270"/>
        <end position="291"/>
    </location>
</feature>
<proteinExistence type="predicted"/>
<organism evidence="2 3">
    <name type="scientific">Streptomyces poriferorum</name>
    <dbReference type="NCBI Taxonomy" id="2798799"/>
    <lineage>
        <taxon>Bacteria</taxon>
        <taxon>Bacillati</taxon>
        <taxon>Actinomycetota</taxon>
        <taxon>Actinomycetes</taxon>
        <taxon>Kitasatosporales</taxon>
        <taxon>Streptomycetaceae</taxon>
        <taxon>Streptomyces</taxon>
    </lineage>
</organism>
<dbReference type="EMBL" id="CP120988">
    <property type="protein sequence ID" value="WLQ60410.1"/>
    <property type="molecule type" value="Genomic_DNA"/>
</dbReference>